<dbReference type="RefSeq" id="WP_149280514.1">
    <property type="nucleotide sequence ID" value="NZ_CP043507.1"/>
</dbReference>
<feature type="chain" id="PRO_5022792811" description="TraW" evidence="1">
    <location>
        <begin position="26"/>
        <end position="386"/>
    </location>
</feature>
<evidence type="ECO:0000313" key="3">
    <source>
        <dbReference type="Proteomes" id="UP000324536"/>
    </source>
</evidence>
<evidence type="ECO:0000256" key="1">
    <source>
        <dbReference type="SAM" id="SignalP"/>
    </source>
</evidence>
<organism evidence="2 3">
    <name type="scientific">Acetobacter vaccinii</name>
    <dbReference type="NCBI Taxonomy" id="2592655"/>
    <lineage>
        <taxon>Bacteria</taxon>
        <taxon>Pseudomonadati</taxon>
        <taxon>Pseudomonadota</taxon>
        <taxon>Alphaproteobacteria</taxon>
        <taxon>Acetobacterales</taxon>
        <taxon>Acetobacteraceae</taxon>
        <taxon>Acetobacter</taxon>
    </lineage>
</organism>
<gene>
    <name evidence="2" type="ORF">FLP30_13405</name>
</gene>
<keyword evidence="2" id="KW-0614">Plasmid</keyword>
<protein>
    <recommendedName>
        <fullName evidence="4">TraW</fullName>
    </recommendedName>
</protein>
<sequence length="386" mass="41086">MKTWPARHGLPAALVVMAFLAGTMAAPRPVEAFGIDTGAIVSAITASKAAMTAAVTSVQTVLNSTLLFMNTFMGNGFTQISNYLKAQVGAQEQIADANNMVQARIAREVRNAQSMEEHAVNREDCLNLSGGQAAVVAVRNADEVAAALNGSVDQRTHADKGTPAWYGGAQAAQSNNDMHFSRYCNDAEAEAGICAAVSKEQKNADQNASSLLTPPVYADQTAVTRANDYAMTLVQSVPTAALRGPALTSTTGQQSLPGRRAYDAAISLAHDIVHDVLSWHSGTVTLSDAQKAEAVREGITQTDTGSTWEATELEVNRRYGGTDWQADLQAMPPKSVMVQIALLDAQRNWLLWQQLKLDQKRALAEAAQLAVTAEHHLQVPAPAPTP</sequence>
<geneLocation type="plasmid" evidence="2">
    <name>unnamed1</name>
</geneLocation>
<feature type="signal peptide" evidence="1">
    <location>
        <begin position="1"/>
        <end position="25"/>
    </location>
</feature>
<dbReference type="EMBL" id="CP043507">
    <property type="protein sequence ID" value="QEO18860.1"/>
    <property type="molecule type" value="Genomic_DNA"/>
</dbReference>
<evidence type="ECO:0008006" key="4">
    <source>
        <dbReference type="Google" id="ProtNLM"/>
    </source>
</evidence>
<keyword evidence="3" id="KW-1185">Reference proteome</keyword>
<dbReference type="AlphaFoldDB" id="A0A5C1YU83"/>
<dbReference type="Proteomes" id="UP000324536">
    <property type="component" value="Plasmid unnamed1"/>
</dbReference>
<accession>A0A5C1YU83</accession>
<dbReference type="KEGG" id="acek:FLP30_13405"/>
<keyword evidence="1" id="KW-0732">Signal</keyword>
<name>A0A5C1YU83_9PROT</name>
<evidence type="ECO:0000313" key="2">
    <source>
        <dbReference type="EMBL" id="QEO18860.1"/>
    </source>
</evidence>
<dbReference type="OrthoDB" id="8432665at2"/>
<proteinExistence type="predicted"/>
<reference evidence="2 3" key="1">
    <citation type="submission" date="2019-09" db="EMBL/GenBank/DDBJ databases">
        <title>Genome sequencing of strain KACC 21233.</title>
        <authorList>
            <person name="Heo J."/>
            <person name="Kim S.-J."/>
            <person name="Kim J.-S."/>
            <person name="Hong S.-B."/>
            <person name="Kwon S.-W."/>
        </authorList>
    </citation>
    <scope>NUCLEOTIDE SEQUENCE [LARGE SCALE GENOMIC DNA]</scope>
    <source>
        <strain evidence="2 3">KACC 21233</strain>
        <plasmid evidence="2 3">unnamed1</plasmid>
    </source>
</reference>